<evidence type="ECO:0000313" key="1">
    <source>
        <dbReference type="EMBL" id="GIF56125.1"/>
    </source>
</evidence>
<comment type="caution">
    <text evidence="1">The sequence shown here is derived from an EMBL/GenBank/DDBJ whole genome shotgun (WGS) entry which is preliminary data.</text>
</comment>
<sequence>MKNDFDFLHGRWHVRNRRLRHRLVGSDDWEEFAAAATITPLFGGAANVDEIDFGPDLPRGLTLRLFDPAAKRWHLHWTTSDTGRLFPPISGTFSDGVGTFYGDDTEGGTPVRVRFVWSGISATTARWDQSFSTDGGDTWETNWIMELTR</sequence>
<dbReference type="Proteomes" id="UP000624325">
    <property type="component" value="Unassembled WGS sequence"/>
</dbReference>
<protein>
    <recommendedName>
        <fullName evidence="3">DUF1579 domain-containing protein</fullName>
    </recommendedName>
</protein>
<accession>A0ABQ4C1G8</accession>
<gene>
    <name evidence="1" type="ORF">Air01nite_22200</name>
</gene>
<name>A0ABQ4C1G8_9ACTN</name>
<reference evidence="1 2" key="1">
    <citation type="submission" date="2021-01" db="EMBL/GenBank/DDBJ databases">
        <title>Whole genome shotgun sequence of Asanoa iriomotensis NBRC 100142.</title>
        <authorList>
            <person name="Komaki H."/>
            <person name="Tamura T."/>
        </authorList>
    </citation>
    <scope>NUCLEOTIDE SEQUENCE [LARGE SCALE GENOMIC DNA]</scope>
    <source>
        <strain evidence="1 2">NBRC 100142</strain>
    </source>
</reference>
<dbReference type="RefSeq" id="WP_203701927.1">
    <property type="nucleotide sequence ID" value="NZ_BAAALU010000012.1"/>
</dbReference>
<proteinExistence type="predicted"/>
<dbReference type="EMBL" id="BONC01000012">
    <property type="protein sequence ID" value="GIF56125.1"/>
    <property type="molecule type" value="Genomic_DNA"/>
</dbReference>
<organism evidence="1 2">
    <name type="scientific">Asanoa iriomotensis</name>
    <dbReference type="NCBI Taxonomy" id="234613"/>
    <lineage>
        <taxon>Bacteria</taxon>
        <taxon>Bacillati</taxon>
        <taxon>Actinomycetota</taxon>
        <taxon>Actinomycetes</taxon>
        <taxon>Micromonosporales</taxon>
        <taxon>Micromonosporaceae</taxon>
        <taxon>Asanoa</taxon>
    </lineage>
</organism>
<evidence type="ECO:0008006" key="3">
    <source>
        <dbReference type="Google" id="ProtNLM"/>
    </source>
</evidence>
<evidence type="ECO:0000313" key="2">
    <source>
        <dbReference type="Proteomes" id="UP000624325"/>
    </source>
</evidence>
<keyword evidence="2" id="KW-1185">Reference proteome</keyword>